<evidence type="ECO:0000313" key="2">
    <source>
        <dbReference type="Proteomes" id="UP000827986"/>
    </source>
</evidence>
<keyword evidence="2" id="KW-1185">Reference proteome</keyword>
<organism evidence="1 2">
    <name type="scientific">Mauremys mutica</name>
    <name type="common">yellowpond turtle</name>
    <dbReference type="NCBI Taxonomy" id="74926"/>
    <lineage>
        <taxon>Eukaryota</taxon>
        <taxon>Metazoa</taxon>
        <taxon>Chordata</taxon>
        <taxon>Craniata</taxon>
        <taxon>Vertebrata</taxon>
        <taxon>Euteleostomi</taxon>
        <taxon>Archelosauria</taxon>
        <taxon>Testudinata</taxon>
        <taxon>Testudines</taxon>
        <taxon>Cryptodira</taxon>
        <taxon>Durocryptodira</taxon>
        <taxon>Testudinoidea</taxon>
        <taxon>Geoemydidae</taxon>
        <taxon>Geoemydinae</taxon>
        <taxon>Mauremys</taxon>
    </lineage>
</organism>
<protein>
    <submittedName>
        <fullName evidence="1">Uncharacterized protein</fullName>
    </submittedName>
</protein>
<name>A0A9D3XSN4_9SAUR</name>
<reference evidence="1" key="1">
    <citation type="submission" date="2021-09" db="EMBL/GenBank/DDBJ databases">
        <title>The genome of Mauremys mutica provides insights into the evolution of semi-aquatic lifestyle.</title>
        <authorList>
            <person name="Gong S."/>
            <person name="Gao Y."/>
        </authorList>
    </citation>
    <scope>NUCLEOTIDE SEQUENCE</scope>
    <source>
        <strain evidence="1">MM-2020</strain>
        <tissue evidence="1">Muscle</tissue>
    </source>
</reference>
<dbReference type="Proteomes" id="UP000827986">
    <property type="component" value="Unassembled WGS sequence"/>
</dbReference>
<comment type="caution">
    <text evidence="1">The sequence shown here is derived from an EMBL/GenBank/DDBJ whole genome shotgun (WGS) entry which is preliminary data.</text>
</comment>
<evidence type="ECO:0000313" key="1">
    <source>
        <dbReference type="EMBL" id="KAH1184550.1"/>
    </source>
</evidence>
<gene>
    <name evidence="1" type="ORF">KIL84_012491</name>
</gene>
<sequence length="150" mass="14847">MRVAWLGSALAALQAGWDGGRRAGGRALGTSSPALPGVAVAGVGRGLIAGVEAAQGQASPPPPSAPPCGPSWLWGLQLEEMAGSPSEPAPCERILLHNPPLPLTAGQERRGGCGCSGGRGWKDGAWALRCISLAAGGCATPPGVEPAVSQ</sequence>
<accession>A0A9D3XSN4</accession>
<dbReference type="AlphaFoldDB" id="A0A9D3XSN4"/>
<dbReference type="EMBL" id="JAHDVG010000464">
    <property type="protein sequence ID" value="KAH1184550.1"/>
    <property type="molecule type" value="Genomic_DNA"/>
</dbReference>
<proteinExistence type="predicted"/>